<dbReference type="FunFam" id="1.25.40.10:FF:000470">
    <property type="entry name" value="Pentatricopeptide repeat-containing protein At5g66520"/>
    <property type="match status" value="1"/>
</dbReference>
<keyword evidence="5" id="KW-1185">Reference proteome</keyword>
<dbReference type="EMBL" id="LR746265">
    <property type="protein sequence ID" value="CAA7391088.1"/>
    <property type="molecule type" value="Genomic_DNA"/>
</dbReference>
<dbReference type="GO" id="GO:0009451">
    <property type="term" value="P:RNA modification"/>
    <property type="evidence" value="ECO:0007669"/>
    <property type="project" value="InterPro"/>
</dbReference>
<organism evidence="4 5">
    <name type="scientific">Spirodela intermedia</name>
    <name type="common">Intermediate duckweed</name>
    <dbReference type="NCBI Taxonomy" id="51605"/>
    <lineage>
        <taxon>Eukaryota</taxon>
        <taxon>Viridiplantae</taxon>
        <taxon>Streptophyta</taxon>
        <taxon>Embryophyta</taxon>
        <taxon>Tracheophyta</taxon>
        <taxon>Spermatophyta</taxon>
        <taxon>Magnoliopsida</taxon>
        <taxon>Liliopsida</taxon>
        <taxon>Araceae</taxon>
        <taxon>Lemnoideae</taxon>
        <taxon>Spirodela</taxon>
    </lineage>
</organism>
<sequence length="517" mass="56448">MAAGGRLAAKLELLHHPDLSQSLAAFQSMLELRVGHAHVITSGRAKDLFTVSRLLAFCAVSSHGDLRYAKSIFTVVERPTASMHNSMIRGFSRSAEPAEGARLYPRMLRLGISPDKFTFPFLIRCCSLLSSVELGRAIHCHVVKFGFDSDVFVANNGIAMYSSCGDMSSARRLFDLCAYAADVVLNSGSIDLARWFFDRMPSKNLVSWNAMIAGYARGRRTAEARHLFDVMPDRNAASWGALISGYAQSGLCKEALAIFKEMVGAGARPNEPGLVSAVSACAQLRALEEGEWVHRCIEEYGIEPNVTLWTALVDMYGKCGDISRALATFDAMPYRNIYSWNAIIAGLAMNGHGRQTLILFWKMLMLGQPPNAISFLGVLAACSHTGLVDEGQKLFELMTRGCGIRPLPEHYGCMVDLLGRAGLIEEAQALVEGMPFEPHAGLLGALAGACKLHGDDKLGEQLGKKLIEMEPNHGGRYALLSNIYAAARRWDDVVTVRNLLKERGVMKIAGSSMVDRQ</sequence>
<proteinExistence type="inferred from homology"/>
<dbReference type="InterPro" id="IPR011990">
    <property type="entry name" value="TPR-like_helical_dom_sf"/>
</dbReference>
<dbReference type="Proteomes" id="UP000663760">
    <property type="component" value="Chromosome 2"/>
</dbReference>
<evidence type="ECO:0000313" key="5">
    <source>
        <dbReference type="Proteomes" id="UP000663760"/>
    </source>
</evidence>
<evidence type="ECO:0000256" key="2">
    <source>
        <dbReference type="ARBA" id="ARBA00061659"/>
    </source>
</evidence>
<evidence type="ECO:0000313" key="4">
    <source>
        <dbReference type="EMBL" id="CAA7391088.1"/>
    </source>
</evidence>
<dbReference type="GO" id="GO:0003723">
    <property type="term" value="F:RNA binding"/>
    <property type="evidence" value="ECO:0007669"/>
    <property type="project" value="InterPro"/>
</dbReference>
<dbReference type="Pfam" id="PF20431">
    <property type="entry name" value="E_motif"/>
    <property type="match status" value="1"/>
</dbReference>
<dbReference type="InterPro" id="IPR046848">
    <property type="entry name" value="E_motif"/>
</dbReference>
<dbReference type="InterPro" id="IPR002885">
    <property type="entry name" value="PPR_rpt"/>
</dbReference>
<accession>A0A7I8K277</accession>
<evidence type="ECO:0000256" key="1">
    <source>
        <dbReference type="ARBA" id="ARBA00022737"/>
    </source>
</evidence>
<dbReference type="OrthoDB" id="330671at2759"/>
<name>A0A7I8K277_SPIIN</name>
<dbReference type="AlphaFoldDB" id="A0A7I8K277"/>
<dbReference type="NCBIfam" id="TIGR00756">
    <property type="entry name" value="PPR"/>
    <property type="match status" value="3"/>
</dbReference>
<dbReference type="InterPro" id="IPR046960">
    <property type="entry name" value="PPR_At4g14850-like_plant"/>
</dbReference>
<gene>
    <name evidence="4" type="ORF">SI8410_02002460</name>
</gene>
<feature type="repeat" description="PPR" evidence="3">
    <location>
        <begin position="235"/>
        <end position="269"/>
    </location>
</feature>
<feature type="repeat" description="PPR" evidence="3">
    <location>
        <begin position="204"/>
        <end position="234"/>
    </location>
</feature>
<evidence type="ECO:0000256" key="3">
    <source>
        <dbReference type="PROSITE-ProRule" id="PRU00708"/>
    </source>
</evidence>
<reference evidence="4" key="1">
    <citation type="submission" date="2020-02" db="EMBL/GenBank/DDBJ databases">
        <authorList>
            <person name="Scholz U."/>
            <person name="Mascher M."/>
            <person name="Fiebig A."/>
        </authorList>
    </citation>
    <scope>NUCLEOTIDE SEQUENCE</scope>
</reference>
<dbReference type="Gene3D" id="1.25.40.10">
    <property type="entry name" value="Tetratricopeptide repeat domain"/>
    <property type="match status" value="3"/>
</dbReference>
<protein>
    <submittedName>
        <fullName evidence="4">Uncharacterized protein</fullName>
    </submittedName>
</protein>
<keyword evidence="1" id="KW-0677">Repeat</keyword>
<feature type="repeat" description="PPR" evidence="3">
    <location>
        <begin position="305"/>
        <end position="339"/>
    </location>
</feature>
<dbReference type="Pfam" id="PF01535">
    <property type="entry name" value="PPR"/>
    <property type="match status" value="7"/>
</dbReference>
<comment type="similarity">
    <text evidence="2">Belongs to the PPR family. PCMP-E subfamily.</text>
</comment>
<dbReference type="FunFam" id="1.25.40.10:FF:000334">
    <property type="entry name" value="Pentatricopeptide repeat-containing protein"/>
    <property type="match status" value="1"/>
</dbReference>
<feature type="repeat" description="PPR" evidence="3">
    <location>
        <begin position="80"/>
        <end position="114"/>
    </location>
</feature>
<dbReference type="PROSITE" id="PS51375">
    <property type="entry name" value="PPR"/>
    <property type="match status" value="4"/>
</dbReference>
<dbReference type="PANTHER" id="PTHR47926:SF463">
    <property type="entry name" value="PENTATRICOPEPTIDE REPEAT-CONTAINING PROTEIN"/>
    <property type="match status" value="1"/>
</dbReference>
<dbReference type="PANTHER" id="PTHR47926">
    <property type="entry name" value="PENTATRICOPEPTIDE REPEAT-CONTAINING PROTEIN"/>
    <property type="match status" value="1"/>
</dbReference>